<comment type="caution">
    <text evidence="2">The sequence shown here is derived from an EMBL/GenBank/DDBJ whole genome shotgun (WGS) entry which is preliminary data.</text>
</comment>
<evidence type="ECO:0000313" key="2">
    <source>
        <dbReference type="EMBL" id="NKE43410.1"/>
    </source>
</evidence>
<feature type="region of interest" description="Disordered" evidence="1">
    <location>
        <begin position="1"/>
        <end position="22"/>
    </location>
</feature>
<dbReference type="Proteomes" id="UP000765160">
    <property type="component" value="Unassembled WGS sequence"/>
</dbReference>
<dbReference type="EMBL" id="JAAVTX010000001">
    <property type="protein sequence ID" value="NKE43410.1"/>
    <property type="molecule type" value="Genomic_DNA"/>
</dbReference>
<sequence length="128" mass="14213">MMGTVMEAPPGAPTLGPSAALDPDATFSTPEAAWMWMMRRLLARRDPTPLDRSPEPARCCEPEDVVAAADHLRRHRRIDRGHTRVLAVYGERGEAPSPRTHAPGQDVVLWREAMAALGQELRLRSIVR</sequence>
<keyword evidence="3" id="KW-1185">Reference proteome</keyword>
<reference evidence="2 3" key="1">
    <citation type="submission" date="2020-03" db="EMBL/GenBank/DDBJ databases">
        <title>Roseomonas selenitidurans sp. nov. isolated from soil.</title>
        <authorList>
            <person name="Liu H."/>
        </authorList>
    </citation>
    <scope>NUCLEOTIDE SEQUENCE [LARGE SCALE GENOMIC DNA]</scope>
    <source>
        <strain evidence="2 3">JCM 15073</strain>
    </source>
</reference>
<proteinExistence type="predicted"/>
<organism evidence="2 3">
    <name type="scientific">Falsiroseomonas frigidaquae</name>
    <dbReference type="NCBI Taxonomy" id="487318"/>
    <lineage>
        <taxon>Bacteria</taxon>
        <taxon>Pseudomonadati</taxon>
        <taxon>Pseudomonadota</taxon>
        <taxon>Alphaproteobacteria</taxon>
        <taxon>Acetobacterales</taxon>
        <taxon>Roseomonadaceae</taxon>
        <taxon>Falsiroseomonas</taxon>
    </lineage>
</organism>
<protein>
    <submittedName>
        <fullName evidence="2">Uncharacterized protein</fullName>
    </submittedName>
</protein>
<name>A0ABX1ESB4_9PROT</name>
<accession>A0ABX1ESB4</accession>
<gene>
    <name evidence="2" type="ORF">HB662_01375</name>
</gene>
<evidence type="ECO:0000313" key="3">
    <source>
        <dbReference type="Proteomes" id="UP000765160"/>
    </source>
</evidence>
<evidence type="ECO:0000256" key="1">
    <source>
        <dbReference type="SAM" id="MobiDB-lite"/>
    </source>
</evidence>
<dbReference type="RefSeq" id="WP_168046375.1">
    <property type="nucleotide sequence ID" value="NZ_JAATJR010000001.1"/>
</dbReference>